<evidence type="ECO:0000256" key="1">
    <source>
        <dbReference type="SAM" id="MobiDB-lite"/>
    </source>
</evidence>
<dbReference type="CDD" id="cd01958">
    <property type="entry name" value="HPS_like"/>
    <property type="match status" value="1"/>
</dbReference>
<gene>
    <name evidence="4" type="primary">LOC104598561</name>
</gene>
<evidence type="ECO:0000256" key="2">
    <source>
        <dbReference type="SAM" id="SignalP"/>
    </source>
</evidence>
<dbReference type="InterPro" id="IPR036312">
    <property type="entry name" value="Bifun_inhib/LTP/seed_sf"/>
</dbReference>
<dbReference type="eggNOG" id="ENOG502S1S6">
    <property type="taxonomic scope" value="Eukaryota"/>
</dbReference>
<dbReference type="OrthoDB" id="696558at2759"/>
<dbReference type="SMART" id="SM00499">
    <property type="entry name" value="AAI"/>
    <property type="match status" value="1"/>
</dbReference>
<dbReference type="Proteomes" id="UP000189703">
    <property type="component" value="Unplaced"/>
</dbReference>
<dbReference type="RefSeq" id="XP_010258990.1">
    <property type="nucleotide sequence ID" value="XM_010260688.2"/>
</dbReference>
<dbReference type="InterPro" id="IPR027923">
    <property type="entry name" value="Hydrophob_seed_dom"/>
</dbReference>
<dbReference type="InterPro" id="IPR016140">
    <property type="entry name" value="Bifunc_inhib/LTP/seed_store"/>
</dbReference>
<dbReference type="KEGG" id="nnu:104598561"/>
<dbReference type="Gene3D" id="1.10.110.10">
    <property type="entry name" value="Plant lipid-transfer and hydrophobic proteins"/>
    <property type="match status" value="1"/>
</dbReference>
<evidence type="ECO:0000313" key="4">
    <source>
        <dbReference type="RefSeq" id="XP_010258990.1"/>
    </source>
</evidence>
<feature type="chain" id="PRO_5043444727" evidence="2">
    <location>
        <begin position="25"/>
        <end position="135"/>
    </location>
</feature>
<keyword evidence="3" id="KW-1185">Reference proteome</keyword>
<feature type="signal peptide" evidence="2">
    <location>
        <begin position="1"/>
        <end position="24"/>
    </location>
</feature>
<feature type="region of interest" description="Disordered" evidence="1">
    <location>
        <begin position="32"/>
        <end position="51"/>
    </location>
</feature>
<feature type="compositionally biased region" description="Pro residues" evidence="1">
    <location>
        <begin position="33"/>
        <end position="43"/>
    </location>
</feature>
<organism evidence="3 4">
    <name type="scientific">Nelumbo nucifera</name>
    <name type="common">Sacred lotus</name>
    <dbReference type="NCBI Taxonomy" id="4432"/>
    <lineage>
        <taxon>Eukaryota</taxon>
        <taxon>Viridiplantae</taxon>
        <taxon>Streptophyta</taxon>
        <taxon>Embryophyta</taxon>
        <taxon>Tracheophyta</taxon>
        <taxon>Spermatophyta</taxon>
        <taxon>Magnoliopsida</taxon>
        <taxon>Proteales</taxon>
        <taxon>Nelumbonaceae</taxon>
        <taxon>Nelumbo</taxon>
    </lineage>
</organism>
<dbReference type="InterPro" id="IPR051636">
    <property type="entry name" value="Plant_LTP/defense-related"/>
</dbReference>
<name>A0A1U8A2I0_NELNU</name>
<dbReference type="OMA" id="QAKCPKD"/>
<reference evidence="4" key="1">
    <citation type="submission" date="2025-08" db="UniProtKB">
        <authorList>
            <consortium name="RefSeq"/>
        </authorList>
    </citation>
    <scope>IDENTIFICATION</scope>
</reference>
<dbReference type="FunCoup" id="A0A1U8A2I0">
    <property type="interactions" value="431"/>
</dbReference>
<evidence type="ECO:0000313" key="3">
    <source>
        <dbReference type="Proteomes" id="UP000189703"/>
    </source>
</evidence>
<accession>A0A1U8A2I0</accession>
<dbReference type="SUPFAM" id="SSF47699">
    <property type="entry name" value="Bifunctional inhibitor/lipid-transfer protein/seed storage 2S albumin"/>
    <property type="match status" value="1"/>
</dbReference>
<dbReference type="Pfam" id="PF14547">
    <property type="entry name" value="Hydrophob_seed"/>
    <property type="match status" value="1"/>
</dbReference>
<sequence>MAVMGSKVAALLLLNLVFFTCVSSDDKVLCPPNNTPNSPPSSPSIPKKPSKCPKDMLKLGVCANLLGLANVLVGTPPHESCCALLTDLTDLEAALCLCTAIKANVLGVVKLEIPVALSLVINACGKKAPEGFQCA</sequence>
<keyword evidence="2" id="KW-0732">Signal</keyword>
<proteinExistence type="predicted"/>
<dbReference type="GeneID" id="104598561"/>
<dbReference type="PANTHER" id="PTHR31731">
    <property type="match status" value="1"/>
</dbReference>
<protein>
    <submittedName>
        <fullName evidence="4">14 kDa proline-rich protein DC2.15-like</fullName>
    </submittedName>
</protein>
<dbReference type="AlphaFoldDB" id="A0A1U8A2I0"/>